<protein>
    <submittedName>
        <fullName evidence="2">Uncharacterized protein</fullName>
    </submittedName>
</protein>
<sequence length="106" mass="12700">MQNRQRMTHDVYLRYENEALIDHVIATRQNWEDETFPVTAGEFRNNRNRHWTITTTKTTTPERRDSNELLQRQPSSSSSSSSSRYDIGQSQQYDDDEDRMIFHMEL</sequence>
<dbReference type="Proteomes" id="UP000693970">
    <property type="component" value="Unassembled WGS sequence"/>
</dbReference>
<comment type="caution">
    <text evidence="2">The sequence shown here is derived from an EMBL/GenBank/DDBJ whole genome shotgun (WGS) entry which is preliminary data.</text>
</comment>
<keyword evidence="3" id="KW-1185">Reference proteome</keyword>
<proteinExistence type="predicted"/>
<evidence type="ECO:0000313" key="3">
    <source>
        <dbReference type="Proteomes" id="UP000693970"/>
    </source>
</evidence>
<dbReference type="EMBL" id="JAGRRH010000027">
    <property type="protein sequence ID" value="KAG7340910.1"/>
    <property type="molecule type" value="Genomic_DNA"/>
</dbReference>
<feature type="region of interest" description="Disordered" evidence="1">
    <location>
        <begin position="52"/>
        <end position="106"/>
    </location>
</feature>
<reference evidence="2" key="1">
    <citation type="journal article" date="2021" name="Sci. Rep.">
        <title>Diploid genomic architecture of Nitzschia inconspicua, an elite biomass production diatom.</title>
        <authorList>
            <person name="Oliver A."/>
            <person name="Podell S."/>
            <person name="Pinowska A."/>
            <person name="Traller J.C."/>
            <person name="Smith S.R."/>
            <person name="McClure R."/>
            <person name="Beliaev A."/>
            <person name="Bohutskyi P."/>
            <person name="Hill E.A."/>
            <person name="Rabines A."/>
            <person name="Zheng H."/>
            <person name="Allen L.Z."/>
            <person name="Kuo A."/>
            <person name="Grigoriev I.V."/>
            <person name="Allen A.E."/>
            <person name="Hazlebeck D."/>
            <person name="Allen E.E."/>
        </authorList>
    </citation>
    <scope>NUCLEOTIDE SEQUENCE</scope>
    <source>
        <strain evidence="2">Hildebrandi</strain>
    </source>
</reference>
<evidence type="ECO:0000313" key="2">
    <source>
        <dbReference type="EMBL" id="KAG7340910.1"/>
    </source>
</evidence>
<name>A0A9K3KC39_9STRA</name>
<gene>
    <name evidence="2" type="ORF">IV203_024453</name>
</gene>
<dbReference type="AlphaFoldDB" id="A0A9K3KC39"/>
<evidence type="ECO:0000256" key="1">
    <source>
        <dbReference type="SAM" id="MobiDB-lite"/>
    </source>
</evidence>
<reference evidence="2" key="2">
    <citation type="submission" date="2021-04" db="EMBL/GenBank/DDBJ databases">
        <authorList>
            <person name="Podell S."/>
        </authorList>
    </citation>
    <scope>NUCLEOTIDE SEQUENCE</scope>
    <source>
        <strain evidence="2">Hildebrandi</strain>
    </source>
</reference>
<accession>A0A9K3KC39</accession>
<organism evidence="2 3">
    <name type="scientific">Nitzschia inconspicua</name>
    <dbReference type="NCBI Taxonomy" id="303405"/>
    <lineage>
        <taxon>Eukaryota</taxon>
        <taxon>Sar</taxon>
        <taxon>Stramenopiles</taxon>
        <taxon>Ochrophyta</taxon>
        <taxon>Bacillariophyta</taxon>
        <taxon>Bacillariophyceae</taxon>
        <taxon>Bacillariophycidae</taxon>
        <taxon>Bacillariales</taxon>
        <taxon>Bacillariaceae</taxon>
        <taxon>Nitzschia</taxon>
    </lineage>
</organism>